<dbReference type="EMBL" id="ABJB010806159">
    <property type="status" value="NOT_ANNOTATED_CDS"/>
    <property type="molecule type" value="Genomic_DNA"/>
</dbReference>
<dbReference type="EnsemblMetazoa" id="ISCW021974-RA">
    <property type="protein sequence ID" value="ISCW021974-PA"/>
    <property type="gene ID" value="ISCW021974"/>
</dbReference>
<accession>A0A1S4M063</accession>
<evidence type="ECO:0000313" key="3">
    <source>
        <dbReference type="Proteomes" id="UP000001555"/>
    </source>
</evidence>
<organism evidence="2 3">
    <name type="scientific">Ixodes scapularis</name>
    <name type="common">Black-legged tick</name>
    <name type="synonym">Deer tick</name>
    <dbReference type="NCBI Taxonomy" id="6945"/>
    <lineage>
        <taxon>Eukaryota</taxon>
        <taxon>Metazoa</taxon>
        <taxon>Ecdysozoa</taxon>
        <taxon>Arthropoda</taxon>
        <taxon>Chelicerata</taxon>
        <taxon>Arachnida</taxon>
        <taxon>Acari</taxon>
        <taxon>Parasitiformes</taxon>
        <taxon>Ixodida</taxon>
        <taxon>Ixodoidea</taxon>
        <taxon>Ixodidae</taxon>
        <taxon>Ixodinae</taxon>
        <taxon>Ixodes</taxon>
    </lineage>
</organism>
<protein>
    <submittedName>
        <fullName evidence="2">Uncharacterized protein</fullName>
    </submittedName>
</protein>
<dbReference type="HOGENOM" id="CLU_1361787_0_0_1"/>
<dbReference type="VEuPathDB" id="VectorBase:ISCI021974"/>
<evidence type="ECO:0000313" key="2">
    <source>
        <dbReference type="EnsemblMetazoa" id="ISCW021974-PA"/>
    </source>
</evidence>
<dbReference type="VEuPathDB" id="VectorBase:ISCW021974"/>
<dbReference type="PaxDb" id="6945-B7QFY1"/>
<reference evidence="2" key="2">
    <citation type="submission" date="2020-05" db="UniProtKB">
        <authorList>
            <consortium name="EnsemblMetazoa"/>
        </authorList>
    </citation>
    <scope>IDENTIFICATION</scope>
    <source>
        <strain evidence="2">wikel</strain>
    </source>
</reference>
<keyword evidence="3" id="KW-1185">Reference proteome</keyword>
<evidence type="ECO:0000256" key="1">
    <source>
        <dbReference type="SAM" id="MobiDB-lite"/>
    </source>
</evidence>
<feature type="region of interest" description="Disordered" evidence="1">
    <location>
        <begin position="90"/>
        <end position="201"/>
    </location>
</feature>
<proteinExistence type="predicted"/>
<sequence length="201" mass="21635">MHPAFGSHQRKAVQRRRIRGELVGDLHLQRGVRDARPLQRDLQARRRLGPPRGPHVLCPAALADHPERVPGRAGNAGALLPGSLLHPEAAAAQESAGPGLQAPDTQAGPLRCLHEGRGDPPGQAVPSHQPMIGSGSHEGRRSFHTETLAASADRHLSPGTKDPVRLLSRDPVEHLMESPQEPARRSRPYSLCPGSSEAPRF</sequence>
<name>A0A1S4M063_IXOSC</name>
<dbReference type="Proteomes" id="UP000001555">
    <property type="component" value="Unassembled WGS sequence"/>
</dbReference>
<reference evidence="3" key="1">
    <citation type="submission" date="2008-03" db="EMBL/GenBank/DDBJ databases">
        <title>Annotation of Ixodes scapularis.</title>
        <authorList>
            <consortium name="Ixodes scapularis Genome Project Consortium"/>
            <person name="Caler E."/>
            <person name="Hannick L.I."/>
            <person name="Bidwell S."/>
            <person name="Joardar V."/>
            <person name="Thiagarajan M."/>
            <person name="Amedeo P."/>
            <person name="Galinsky K.J."/>
            <person name="Schobel S."/>
            <person name="Inman J."/>
            <person name="Hostetler J."/>
            <person name="Miller J."/>
            <person name="Hammond M."/>
            <person name="Megy K."/>
            <person name="Lawson D."/>
            <person name="Kodira C."/>
            <person name="Sutton G."/>
            <person name="Meyer J."/>
            <person name="Hill C.A."/>
            <person name="Birren B."/>
            <person name="Nene V."/>
            <person name="Collins F."/>
            <person name="Alarcon-Chaidez F."/>
            <person name="Wikel S."/>
            <person name="Strausberg R."/>
        </authorList>
    </citation>
    <scope>NUCLEOTIDE SEQUENCE [LARGE SCALE GENOMIC DNA]</scope>
    <source>
        <strain evidence="3">Wikel</strain>
    </source>
</reference>
<feature type="compositionally biased region" description="Basic and acidic residues" evidence="1">
    <location>
        <begin position="152"/>
        <end position="176"/>
    </location>
</feature>